<keyword evidence="2" id="KW-0012">Acyltransferase</keyword>
<keyword evidence="1" id="KW-0808">Transferase</keyword>
<sequence length="154" mass="16739">MDRVAGMGVAVEIVREVTDEVVQAFGRLLPQLSRSAEPLDAEALRALLAWPGNRQLIARVDGPIVGALTLVVFPIPTGLRAWIEDVVVDEAARGQGVGVALTQEAVRLARAEGARTVDLTSRPSRVAANRLYERLGFQLRDSKVYRMRAADPEV</sequence>
<dbReference type="Proteomes" id="UP000660611">
    <property type="component" value="Unassembled WGS sequence"/>
</dbReference>
<dbReference type="InterPro" id="IPR000182">
    <property type="entry name" value="GNAT_dom"/>
</dbReference>
<name>A0A919PKG6_9ACTN</name>
<dbReference type="Gene3D" id="3.40.630.30">
    <property type="match status" value="1"/>
</dbReference>
<dbReference type="PANTHER" id="PTHR43877">
    <property type="entry name" value="AMINOALKYLPHOSPHONATE N-ACETYLTRANSFERASE-RELATED-RELATED"/>
    <property type="match status" value="1"/>
</dbReference>
<evidence type="ECO:0000313" key="5">
    <source>
        <dbReference type="Proteomes" id="UP000660611"/>
    </source>
</evidence>
<accession>A0A919PKG6</accession>
<keyword evidence="5" id="KW-1185">Reference proteome</keyword>
<evidence type="ECO:0000256" key="2">
    <source>
        <dbReference type="ARBA" id="ARBA00023315"/>
    </source>
</evidence>
<protein>
    <recommendedName>
        <fullName evidence="3">N-acetyltransferase domain-containing protein</fullName>
    </recommendedName>
</protein>
<dbReference type="SUPFAM" id="SSF55729">
    <property type="entry name" value="Acyl-CoA N-acyltransferases (Nat)"/>
    <property type="match status" value="1"/>
</dbReference>
<dbReference type="InterPro" id="IPR016181">
    <property type="entry name" value="Acyl_CoA_acyltransferase"/>
</dbReference>
<comment type="caution">
    <text evidence="4">The sequence shown here is derived from an EMBL/GenBank/DDBJ whole genome shotgun (WGS) entry which is preliminary data.</text>
</comment>
<dbReference type="EMBL" id="BONQ01000054">
    <property type="protein sequence ID" value="GIG45614.1"/>
    <property type="molecule type" value="Genomic_DNA"/>
</dbReference>
<evidence type="ECO:0000313" key="4">
    <source>
        <dbReference type="EMBL" id="GIG45614.1"/>
    </source>
</evidence>
<dbReference type="CDD" id="cd04301">
    <property type="entry name" value="NAT_SF"/>
    <property type="match status" value="1"/>
</dbReference>
<dbReference type="AlphaFoldDB" id="A0A919PKG6"/>
<dbReference type="InterPro" id="IPR050832">
    <property type="entry name" value="Bact_Acetyltransf"/>
</dbReference>
<dbReference type="PROSITE" id="PS51186">
    <property type="entry name" value="GNAT"/>
    <property type="match status" value="1"/>
</dbReference>
<dbReference type="PANTHER" id="PTHR43877:SF1">
    <property type="entry name" value="ACETYLTRANSFERASE"/>
    <property type="match status" value="1"/>
</dbReference>
<gene>
    <name evidence="4" type="ORF">Dsi01nite_036550</name>
</gene>
<reference evidence="4" key="1">
    <citation type="submission" date="2021-01" db="EMBL/GenBank/DDBJ databases">
        <title>Whole genome shotgun sequence of Dactylosporangium siamense NBRC 106093.</title>
        <authorList>
            <person name="Komaki H."/>
            <person name="Tamura T."/>
        </authorList>
    </citation>
    <scope>NUCLEOTIDE SEQUENCE</scope>
    <source>
        <strain evidence="4">NBRC 106093</strain>
    </source>
</reference>
<evidence type="ECO:0000259" key="3">
    <source>
        <dbReference type="PROSITE" id="PS51186"/>
    </source>
</evidence>
<organism evidence="4 5">
    <name type="scientific">Dactylosporangium siamense</name>
    <dbReference type="NCBI Taxonomy" id="685454"/>
    <lineage>
        <taxon>Bacteria</taxon>
        <taxon>Bacillati</taxon>
        <taxon>Actinomycetota</taxon>
        <taxon>Actinomycetes</taxon>
        <taxon>Micromonosporales</taxon>
        <taxon>Micromonosporaceae</taxon>
        <taxon>Dactylosporangium</taxon>
    </lineage>
</organism>
<proteinExistence type="predicted"/>
<evidence type="ECO:0000256" key="1">
    <source>
        <dbReference type="ARBA" id="ARBA00022679"/>
    </source>
</evidence>
<dbReference type="GO" id="GO:0016747">
    <property type="term" value="F:acyltransferase activity, transferring groups other than amino-acyl groups"/>
    <property type="evidence" value="ECO:0007669"/>
    <property type="project" value="InterPro"/>
</dbReference>
<dbReference type="Pfam" id="PF00583">
    <property type="entry name" value="Acetyltransf_1"/>
    <property type="match status" value="1"/>
</dbReference>
<feature type="domain" description="N-acetyltransferase" evidence="3">
    <location>
        <begin position="12"/>
        <end position="152"/>
    </location>
</feature>